<keyword evidence="2" id="KW-1185">Reference proteome</keyword>
<dbReference type="RefSeq" id="WP_143446901.1">
    <property type="nucleotide sequence ID" value="NZ_FWXV01000009.1"/>
</dbReference>
<protein>
    <recommendedName>
        <fullName evidence="3">Guanylate cyclase domain-containing protein</fullName>
    </recommendedName>
</protein>
<dbReference type="InterPro" id="IPR029787">
    <property type="entry name" value="Nucleotide_cyclase"/>
</dbReference>
<dbReference type="EMBL" id="FWXV01000009">
    <property type="protein sequence ID" value="SMD23387.1"/>
    <property type="molecule type" value="Genomic_DNA"/>
</dbReference>
<organism evidence="1 2">
    <name type="scientific">Kibdelosporangium aridum</name>
    <dbReference type="NCBI Taxonomy" id="2030"/>
    <lineage>
        <taxon>Bacteria</taxon>
        <taxon>Bacillati</taxon>
        <taxon>Actinomycetota</taxon>
        <taxon>Actinomycetes</taxon>
        <taxon>Pseudonocardiales</taxon>
        <taxon>Pseudonocardiaceae</taxon>
        <taxon>Kibdelosporangium</taxon>
    </lineage>
</organism>
<dbReference type="Gene3D" id="3.30.70.1230">
    <property type="entry name" value="Nucleotide cyclase"/>
    <property type="match status" value="1"/>
</dbReference>
<proteinExistence type="predicted"/>
<dbReference type="SUPFAM" id="SSF55073">
    <property type="entry name" value="Nucleotide cyclase"/>
    <property type="match status" value="1"/>
</dbReference>
<reference evidence="1 2" key="1">
    <citation type="submission" date="2017-04" db="EMBL/GenBank/DDBJ databases">
        <authorList>
            <person name="Afonso C.L."/>
            <person name="Miller P.J."/>
            <person name="Scott M.A."/>
            <person name="Spackman E."/>
            <person name="Goraichik I."/>
            <person name="Dimitrov K.M."/>
            <person name="Suarez D.L."/>
            <person name="Swayne D.E."/>
        </authorList>
    </citation>
    <scope>NUCLEOTIDE SEQUENCE [LARGE SCALE GENOMIC DNA]</scope>
    <source>
        <strain evidence="1 2">DSM 43828</strain>
    </source>
</reference>
<sequence length="217" mass="24780">MKRRAAINRTIVVVDVEGFGDYTRIRPSQLIVRETMYRAVRKGLRAAGVHWFRCHHVDRGDGVFILAPTLTDKVRLVEALPAALAKALRRHNSRHPPEERIRLRLAMHAGEIARDEHGVTGNSINLTFRLADAPELKKAFRESPGVLAVITSEWFYDEVVRHSSVADSYRRVPVNVKETSTSGWMHLLNSPDESGHVARRIRLRQRVLTWSSLTRRP</sequence>
<accession>A0A1W2FN21</accession>
<evidence type="ECO:0000313" key="2">
    <source>
        <dbReference type="Proteomes" id="UP000192674"/>
    </source>
</evidence>
<evidence type="ECO:0000313" key="1">
    <source>
        <dbReference type="EMBL" id="SMD23387.1"/>
    </source>
</evidence>
<name>A0A1W2FN21_KIBAR</name>
<dbReference type="Proteomes" id="UP000192674">
    <property type="component" value="Unassembled WGS sequence"/>
</dbReference>
<evidence type="ECO:0008006" key="3">
    <source>
        <dbReference type="Google" id="ProtNLM"/>
    </source>
</evidence>
<gene>
    <name evidence="1" type="ORF">SAMN05661093_07945</name>
</gene>
<dbReference type="OrthoDB" id="3482507at2"/>
<dbReference type="AlphaFoldDB" id="A0A1W2FN21"/>